<feature type="binding site" evidence="6">
    <location>
        <position position="521"/>
    </location>
    <ligand>
        <name>Zn(2+)</name>
        <dbReference type="ChEBI" id="CHEBI:29105"/>
    </ligand>
</feature>
<evidence type="ECO:0000313" key="7">
    <source>
        <dbReference type="EMBL" id="ADY62347.1"/>
    </source>
</evidence>
<protein>
    <recommendedName>
        <fullName evidence="6">Probable inorganic carbon transporter subunit DabA</fullName>
    </recommendedName>
</protein>
<dbReference type="Pfam" id="PF10070">
    <property type="entry name" value="DabA"/>
    <property type="match status" value="1"/>
</dbReference>
<dbReference type="GO" id="GO:0005886">
    <property type="term" value="C:plasma membrane"/>
    <property type="evidence" value="ECO:0007669"/>
    <property type="project" value="UniProtKB-SubCell"/>
</dbReference>
<evidence type="ECO:0000256" key="1">
    <source>
        <dbReference type="ARBA" id="ARBA00022448"/>
    </source>
</evidence>
<dbReference type="RefSeq" id="WP_013631051.1">
    <property type="nucleotide sequence ID" value="NC_015174.1"/>
</dbReference>
<reference evidence="8" key="1">
    <citation type="submission" date="2011-02" db="EMBL/GenBank/DDBJ databases">
        <title>The complete genome of Planctomyces brasiliensis DSM 5305.</title>
        <authorList>
            <person name="Lucas S."/>
            <person name="Copeland A."/>
            <person name="Lapidus A."/>
            <person name="Bruce D."/>
            <person name="Goodwin L."/>
            <person name="Pitluck S."/>
            <person name="Kyrpides N."/>
            <person name="Mavromatis K."/>
            <person name="Pagani I."/>
            <person name="Ivanova N."/>
            <person name="Ovchinnikova G."/>
            <person name="Lu M."/>
            <person name="Detter J.C."/>
            <person name="Han C."/>
            <person name="Land M."/>
            <person name="Hauser L."/>
            <person name="Markowitz V."/>
            <person name="Cheng J.-F."/>
            <person name="Hugenholtz P."/>
            <person name="Woyke T."/>
            <person name="Wu D."/>
            <person name="Tindall B."/>
            <person name="Pomrenke H.G."/>
            <person name="Brambilla E."/>
            <person name="Klenk H.-P."/>
            <person name="Eisen J.A."/>
        </authorList>
    </citation>
    <scope>NUCLEOTIDE SEQUENCE [LARGE SCALE GENOMIC DNA]</scope>
    <source>
        <strain evidence="8">ATCC 49424 / DSM 5305 / JCM 21570 / NBRC 103401 / IFAM 1448</strain>
    </source>
</reference>
<comment type="subcellular location">
    <subcellularLocation>
        <location evidence="6">Cell inner membrane</location>
        <topology evidence="6">Peripheral membrane protein</topology>
    </subcellularLocation>
</comment>
<accession>F0SR96</accession>
<dbReference type="AlphaFoldDB" id="F0SR96"/>
<proteinExistence type="inferred from homology"/>
<keyword evidence="8" id="KW-1185">Reference proteome</keyword>
<evidence type="ECO:0000256" key="4">
    <source>
        <dbReference type="ARBA" id="ARBA00022833"/>
    </source>
</evidence>
<dbReference type="EMBL" id="CP002546">
    <property type="protein sequence ID" value="ADY62347.1"/>
    <property type="molecule type" value="Genomic_DNA"/>
</dbReference>
<evidence type="ECO:0000256" key="2">
    <source>
        <dbReference type="ARBA" id="ARBA00022475"/>
    </source>
</evidence>
<evidence type="ECO:0000256" key="6">
    <source>
        <dbReference type="HAMAP-Rule" id="MF_01871"/>
    </source>
</evidence>
<evidence type="ECO:0000256" key="5">
    <source>
        <dbReference type="ARBA" id="ARBA00023136"/>
    </source>
</evidence>
<dbReference type="GO" id="GO:0008270">
    <property type="term" value="F:zinc ion binding"/>
    <property type="evidence" value="ECO:0007669"/>
    <property type="project" value="UniProtKB-UniRule"/>
</dbReference>
<dbReference type="STRING" id="756272.Plabr_4776"/>
<keyword evidence="5 6" id="KW-0472">Membrane</keyword>
<name>F0SR96_RUBBR</name>
<feature type="binding site" evidence="6">
    <location>
        <position position="536"/>
    </location>
    <ligand>
        <name>Zn(2+)</name>
        <dbReference type="ChEBI" id="CHEBI:29105"/>
    </ligand>
</feature>
<dbReference type="OrthoDB" id="9805101at2"/>
<comment type="cofactor">
    <cofactor evidence="6">
        <name>Zn(2+)</name>
        <dbReference type="ChEBI" id="CHEBI:29105"/>
    </cofactor>
</comment>
<dbReference type="HOGENOM" id="CLU_009885_0_0_0"/>
<dbReference type="KEGG" id="pbs:Plabr_4776"/>
<dbReference type="eggNOG" id="COG3002">
    <property type="taxonomic scope" value="Bacteria"/>
</dbReference>
<keyword evidence="1 6" id="KW-0813">Transport</keyword>
<feature type="binding site" evidence="6">
    <location>
        <position position="352"/>
    </location>
    <ligand>
        <name>Zn(2+)</name>
        <dbReference type="ChEBI" id="CHEBI:29105"/>
    </ligand>
</feature>
<dbReference type="PANTHER" id="PTHR38344">
    <property type="entry name" value="UPF0753 PROTEIN AQ_863"/>
    <property type="match status" value="1"/>
</dbReference>
<keyword evidence="4 6" id="KW-0862">Zinc</keyword>
<dbReference type="PANTHER" id="PTHR38344:SF1">
    <property type="entry name" value="INORGANIC CARBON TRANSPORTER SUBUNIT DABA-RELATED"/>
    <property type="match status" value="1"/>
</dbReference>
<comment type="function">
    <text evidence="6">Part of an energy-coupled inorganic carbon pump.</text>
</comment>
<feature type="binding site" evidence="6">
    <location>
        <position position="354"/>
    </location>
    <ligand>
        <name>Zn(2+)</name>
        <dbReference type="ChEBI" id="CHEBI:29105"/>
    </ligand>
</feature>
<keyword evidence="2 6" id="KW-1003">Cell membrane</keyword>
<sequence>MNSYADNTLAASSPSVESSAELKTVLASVRKAVAPLWPLADYVAVNPFQGLAEDSFLVTRNRLASVRSCDILMPAAHYRERWDRGEITFADLDEAYEQCLQDNPELFGETSFADLLKAIDDTATPIERHTWTVAEVVDRRTGSRWTSHIVNDITRNLSAYYDLGQAAWKHPWKHCDLFNAWREMAIIGHRLDLLGLKEFRKFAASLPEDPLQWIAAALEELKVPAETQEDFLLAELLSVAGWAGYAQYQTNRHAVDGNEQDDLIGLLAIRLACDVALFRRYMLQSDRPLTLWKSHESSKTVPTNAVLARYLFQTATEVAYRRQLCGALHLGSDGASSAQTNGSRKRAQLVFCIDVRSELLRRNLEATSEGIETFGFAGFFGLPISHVPFSQKHGHAHCPVLIEPSLIAQDEPEFPDASALAAADEDLRASRTFRRIWKFFQTSAVSCFSFVESLGLFYSWSLAESTWLPKAKRAGGNTPLQLLSAHGQPLTTSEKADLAENILRNLGLTENFARLVVFCGHEAETTNNPYQSGLDCGACGGHSGGPNARAAANLLNDPDVRWELRSRGLVIPVDTRFVAGVHNTTTDDLQLIKDDNLPEHHGQDLAELQLLALQAGQQTRLERAGRLGAISESDVRNRARDWSEIRPEWGLAGNAAFVVAPRERTSSLHLAGRTFLHNYDFRQDQSGAILELIMTAPMVVTNWINLQYYASTVDNRAYGSGNKTVHNLVGQFGILSGNGGDLQTGLPWQSVHDGNGYQHEPLRLTVVVEAPCEMISKVIEKHESVRHLVSNGWLTLLALDDDQFFRWSGQHDWIPQELDEPRLRPIKESPQKTAVTVAP</sequence>
<organism evidence="7 8">
    <name type="scientific">Rubinisphaera brasiliensis (strain ATCC 49424 / DSM 5305 / JCM 21570 / IAM 15109 / NBRC 103401 / IFAM 1448)</name>
    <name type="common">Planctomyces brasiliensis</name>
    <dbReference type="NCBI Taxonomy" id="756272"/>
    <lineage>
        <taxon>Bacteria</taxon>
        <taxon>Pseudomonadati</taxon>
        <taxon>Planctomycetota</taxon>
        <taxon>Planctomycetia</taxon>
        <taxon>Planctomycetales</taxon>
        <taxon>Planctomycetaceae</taxon>
        <taxon>Rubinisphaera</taxon>
    </lineage>
</organism>
<evidence type="ECO:0000256" key="3">
    <source>
        <dbReference type="ARBA" id="ARBA00022723"/>
    </source>
</evidence>
<comment type="similarity">
    <text evidence="6">Belongs to the inorganic carbon transporter (TC 9.A.2) DabA family.</text>
</comment>
<comment type="subunit">
    <text evidence="6">Forms a complex with DabB.</text>
</comment>
<keyword evidence="6" id="KW-0997">Cell inner membrane</keyword>
<evidence type="ECO:0000313" key="8">
    <source>
        <dbReference type="Proteomes" id="UP000006860"/>
    </source>
</evidence>
<dbReference type="InterPro" id="IPR018752">
    <property type="entry name" value="DabA"/>
</dbReference>
<gene>
    <name evidence="6" type="primary">dabA</name>
    <name evidence="7" type="ordered locus">Plabr_4776</name>
</gene>
<dbReference type="HAMAP" id="MF_01871">
    <property type="entry name" value="DabA"/>
    <property type="match status" value="1"/>
</dbReference>
<keyword evidence="3 6" id="KW-0479">Metal-binding</keyword>
<dbReference type="Proteomes" id="UP000006860">
    <property type="component" value="Chromosome"/>
</dbReference>